<feature type="non-terminal residue" evidence="2">
    <location>
        <position position="79"/>
    </location>
</feature>
<keyword evidence="3" id="KW-1185">Reference proteome</keyword>
<dbReference type="InterPro" id="IPR036163">
    <property type="entry name" value="HMA_dom_sf"/>
</dbReference>
<protein>
    <recommendedName>
        <fullName evidence="1">HMA domain-containing protein</fullName>
    </recommendedName>
</protein>
<reference evidence="2 3" key="1">
    <citation type="submission" date="2015-08" db="EMBL/GenBank/DDBJ databases">
        <title>Genome of Paenibacillus jilunlii.</title>
        <authorList>
            <person name="Sant'Anna F.H."/>
            <person name="Ambrosini A."/>
            <person name="Souza R."/>
            <person name="Bach E."/>
            <person name="Fernandes G."/>
            <person name="Balsanelli E."/>
            <person name="Baura V.A."/>
            <person name="Pedrosa F.O."/>
            <person name="Souza E.M."/>
            <person name="Passaglia L."/>
        </authorList>
    </citation>
    <scope>NUCLEOTIDE SEQUENCE [LARGE SCALE GENOMIC DNA]</scope>
    <source>
        <strain evidence="2 3">DSM 23019</strain>
    </source>
</reference>
<dbReference type="PROSITE" id="PS50846">
    <property type="entry name" value="HMA_2"/>
    <property type="match status" value="1"/>
</dbReference>
<comment type="caution">
    <text evidence="2">The sequence shown here is derived from an EMBL/GenBank/DDBJ whole genome shotgun (WGS) entry which is preliminary data.</text>
</comment>
<dbReference type="InterPro" id="IPR006121">
    <property type="entry name" value="HMA_dom"/>
</dbReference>
<dbReference type="Proteomes" id="UP000070252">
    <property type="component" value="Unassembled WGS sequence"/>
</dbReference>
<sequence>MNTLSHQSFHYRFVITKMNCASCVKKIEHASQQVPDVEQVQVNFAERTANVTAAQAISAEILIHALKQAGYEAQQVSDV</sequence>
<name>A0ABR5T2V2_9BACL</name>
<organism evidence="2 3">
    <name type="scientific">Paenibacillus jilunlii</name>
    <dbReference type="NCBI Taxonomy" id="682956"/>
    <lineage>
        <taxon>Bacteria</taxon>
        <taxon>Bacillati</taxon>
        <taxon>Bacillota</taxon>
        <taxon>Bacilli</taxon>
        <taxon>Bacillales</taxon>
        <taxon>Paenibacillaceae</taxon>
        <taxon>Paenibacillus</taxon>
    </lineage>
</organism>
<evidence type="ECO:0000259" key="1">
    <source>
        <dbReference type="PROSITE" id="PS50846"/>
    </source>
</evidence>
<proteinExistence type="predicted"/>
<evidence type="ECO:0000313" key="2">
    <source>
        <dbReference type="EMBL" id="KWX81221.1"/>
    </source>
</evidence>
<feature type="domain" description="HMA" evidence="1">
    <location>
        <begin position="9"/>
        <end position="74"/>
    </location>
</feature>
<dbReference type="Pfam" id="PF00403">
    <property type="entry name" value="HMA"/>
    <property type="match status" value="1"/>
</dbReference>
<dbReference type="EMBL" id="LIPY01000045">
    <property type="protein sequence ID" value="KWX81221.1"/>
    <property type="molecule type" value="Genomic_DNA"/>
</dbReference>
<dbReference type="CDD" id="cd00371">
    <property type="entry name" value="HMA"/>
    <property type="match status" value="1"/>
</dbReference>
<evidence type="ECO:0000313" key="3">
    <source>
        <dbReference type="Proteomes" id="UP000070252"/>
    </source>
</evidence>
<gene>
    <name evidence="2" type="ORF">AML91_00190</name>
</gene>
<accession>A0ABR5T2V2</accession>
<dbReference type="Gene3D" id="3.30.70.100">
    <property type="match status" value="1"/>
</dbReference>
<dbReference type="SUPFAM" id="SSF55008">
    <property type="entry name" value="HMA, heavy metal-associated domain"/>
    <property type="match status" value="1"/>
</dbReference>
<dbReference type="RefSeq" id="WP_211270488.1">
    <property type="nucleotide sequence ID" value="NZ_LIPY01000045.1"/>
</dbReference>